<dbReference type="InterPro" id="IPR001969">
    <property type="entry name" value="Aspartic_peptidase_AS"/>
</dbReference>
<sequence length="147" mass="16397">MTIIPFTLLNLQGDGYHIVLEVEIFDRSFNMVLDTGASKTVLDKTTVISSGLAEQDLQSTDILSTGLGTNSMESFILHLPKLRIREWEIKKVDVAVLDLSSINYAYEQMGIEPVIGVLGGDILTRYGAVIDYNKHTVRLRSRPVRKS</sequence>
<evidence type="ECO:0000313" key="2">
    <source>
        <dbReference type="Proteomes" id="UP000254893"/>
    </source>
</evidence>
<dbReference type="Proteomes" id="UP000254893">
    <property type="component" value="Unassembled WGS sequence"/>
</dbReference>
<dbReference type="GO" id="GO:0004190">
    <property type="term" value="F:aspartic-type endopeptidase activity"/>
    <property type="evidence" value="ECO:0007669"/>
    <property type="project" value="InterPro"/>
</dbReference>
<dbReference type="CDD" id="cd05483">
    <property type="entry name" value="retropepsin_like_bacteria"/>
    <property type="match status" value="1"/>
</dbReference>
<protein>
    <submittedName>
        <fullName evidence="1">Clan AA aspartic protease</fullName>
    </submittedName>
</protein>
<accession>A0A380CKK3</accession>
<dbReference type="EMBL" id="UGYW01000002">
    <property type="protein sequence ID" value="SUJ22578.1"/>
    <property type="molecule type" value="Genomic_DNA"/>
</dbReference>
<dbReference type="RefSeq" id="WP_115170831.1">
    <property type="nucleotide sequence ID" value="NZ_JBPFQB010000005.1"/>
</dbReference>
<dbReference type="AlphaFoldDB" id="A0A380CKK3"/>
<dbReference type="InterPro" id="IPR021109">
    <property type="entry name" value="Peptidase_aspartic_dom_sf"/>
</dbReference>
<name>A0A380CKK3_SPHSI</name>
<dbReference type="Pfam" id="PF13650">
    <property type="entry name" value="Asp_protease_2"/>
    <property type="match status" value="1"/>
</dbReference>
<dbReference type="PROSITE" id="PS00141">
    <property type="entry name" value="ASP_PROTEASE"/>
    <property type="match status" value="1"/>
</dbReference>
<evidence type="ECO:0000313" key="1">
    <source>
        <dbReference type="EMBL" id="SUJ22578.1"/>
    </source>
</evidence>
<dbReference type="InterPro" id="IPR034122">
    <property type="entry name" value="Retropepsin-like_bacterial"/>
</dbReference>
<keyword evidence="1" id="KW-0378">Hydrolase</keyword>
<organism evidence="1 2">
    <name type="scientific">Sphingobacterium spiritivorum</name>
    <name type="common">Flavobacterium spiritivorum</name>
    <dbReference type="NCBI Taxonomy" id="258"/>
    <lineage>
        <taxon>Bacteria</taxon>
        <taxon>Pseudomonadati</taxon>
        <taxon>Bacteroidota</taxon>
        <taxon>Sphingobacteriia</taxon>
        <taxon>Sphingobacteriales</taxon>
        <taxon>Sphingobacteriaceae</taxon>
        <taxon>Sphingobacterium</taxon>
    </lineage>
</organism>
<gene>
    <name evidence="1" type="ORF">NCTC11388_03231</name>
</gene>
<dbReference type="Gene3D" id="2.40.70.10">
    <property type="entry name" value="Acid Proteases"/>
    <property type="match status" value="1"/>
</dbReference>
<dbReference type="SUPFAM" id="SSF50630">
    <property type="entry name" value="Acid proteases"/>
    <property type="match status" value="1"/>
</dbReference>
<proteinExistence type="predicted"/>
<keyword evidence="1" id="KW-0645">Protease</keyword>
<reference evidence="1 2" key="1">
    <citation type="submission" date="2018-06" db="EMBL/GenBank/DDBJ databases">
        <authorList>
            <consortium name="Pathogen Informatics"/>
            <person name="Doyle S."/>
        </authorList>
    </citation>
    <scope>NUCLEOTIDE SEQUENCE [LARGE SCALE GENOMIC DNA]</scope>
    <source>
        <strain evidence="1 2">NCTC11388</strain>
    </source>
</reference>
<dbReference type="GO" id="GO:0006508">
    <property type="term" value="P:proteolysis"/>
    <property type="evidence" value="ECO:0007669"/>
    <property type="project" value="UniProtKB-KW"/>
</dbReference>